<dbReference type="CDD" id="cd00093">
    <property type="entry name" value="HTH_XRE"/>
    <property type="match status" value="1"/>
</dbReference>
<proteinExistence type="predicted"/>
<keyword evidence="4" id="KW-1185">Reference proteome</keyword>
<evidence type="ECO:0000313" key="4">
    <source>
        <dbReference type="Proteomes" id="UP000192359"/>
    </source>
</evidence>
<evidence type="ECO:0000313" key="3">
    <source>
        <dbReference type="EMBL" id="ORC15258.1"/>
    </source>
</evidence>
<protein>
    <submittedName>
        <fullName evidence="3">Transcriptional regulator</fullName>
    </submittedName>
</protein>
<evidence type="ECO:0000259" key="2">
    <source>
        <dbReference type="PROSITE" id="PS50943"/>
    </source>
</evidence>
<dbReference type="AlphaFoldDB" id="A0A1Y1RLL8"/>
<dbReference type="PANTHER" id="PTHR46558:SF4">
    <property type="entry name" value="DNA-BIDING PHAGE PROTEIN"/>
    <property type="match status" value="1"/>
</dbReference>
<gene>
    <name evidence="3" type="ORF">A7979_07910</name>
</gene>
<evidence type="ECO:0000256" key="1">
    <source>
        <dbReference type="ARBA" id="ARBA00023125"/>
    </source>
</evidence>
<dbReference type="InterPro" id="IPR001387">
    <property type="entry name" value="Cro/C1-type_HTH"/>
</dbReference>
<dbReference type="Proteomes" id="UP000192359">
    <property type="component" value="Unassembled WGS sequence"/>
</dbReference>
<name>A0A1Y1RLL8_9MICC</name>
<sequence length="68" mass="7781">MQNQLKELRTERGYSQQQLADVLGVSRQTVISIEKGRFDPSLPLAFQLAEVFSCRIEDIFFPHAPENS</sequence>
<dbReference type="InterPro" id="IPR010982">
    <property type="entry name" value="Lambda_DNA-bd_dom_sf"/>
</dbReference>
<dbReference type="OrthoDB" id="7428772at2"/>
<comment type="caution">
    <text evidence="3">The sequence shown here is derived from an EMBL/GenBank/DDBJ whole genome shotgun (WGS) entry which is preliminary data.</text>
</comment>
<feature type="domain" description="HTH cro/C1-type" evidence="2">
    <location>
        <begin position="5"/>
        <end position="59"/>
    </location>
</feature>
<dbReference type="SUPFAM" id="SSF47413">
    <property type="entry name" value="lambda repressor-like DNA-binding domains"/>
    <property type="match status" value="1"/>
</dbReference>
<organism evidence="3 4">
    <name type="scientific">Rothia nasimurium</name>
    <dbReference type="NCBI Taxonomy" id="85336"/>
    <lineage>
        <taxon>Bacteria</taxon>
        <taxon>Bacillati</taxon>
        <taxon>Actinomycetota</taxon>
        <taxon>Actinomycetes</taxon>
        <taxon>Micrococcales</taxon>
        <taxon>Micrococcaceae</taxon>
        <taxon>Rothia</taxon>
    </lineage>
</organism>
<accession>A0A1Y1RLL8</accession>
<dbReference type="PANTHER" id="PTHR46558">
    <property type="entry name" value="TRACRIPTIONAL REGULATORY PROTEIN-RELATED-RELATED"/>
    <property type="match status" value="1"/>
</dbReference>
<dbReference type="Gene3D" id="1.10.260.40">
    <property type="entry name" value="lambda repressor-like DNA-binding domains"/>
    <property type="match status" value="1"/>
</dbReference>
<dbReference type="SMART" id="SM00530">
    <property type="entry name" value="HTH_XRE"/>
    <property type="match status" value="1"/>
</dbReference>
<dbReference type="GO" id="GO:0003677">
    <property type="term" value="F:DNA binding"/>
    <property type="evidence" value="ECO:0007669"/>
    <property type="project" value="UniProtKB-KW"/>
</dbReference>
<dbReference type="Pfam" id="PF01381">
    <property type="entry name" value="HTH_3"/>
    <property type="match status" value="1"/>
</dbReference>
<dbReference type="PROSITE" id="PS50943">
    <property type="entry name" value="HTH_CROC1"/>
    <property type="match status" value="1"/>
</dbReference>
<keyword evidence="1" id="KW-0238">DNA-binding</keyword>
<reference evidence="3 4" key="1">
    <citation type="submission" date="2016-05" db="EMBL/GenBank/DDBJ databases">
        <title>Draft genome sequence of a porcine commensal Rothia nasimurium.</title>
        <authorList>
            <person name="Gaiser R.A."/>
            <person name="Van Baarlen P."/>
            <person name="Wells J.M."/>
        </authorList>
    </citation>
    <scope>NUCLEOTIDE SEQUENCE [LARGE SCALE GENOMIC DNA]</scope>
    <source>
        <strain evidence="3 4">PT-32</strain>
    </source>
</reference>
<dbReference type="EMBL" id="LXWF01000044">
    <property type="protein sequence ID" value="ORC15258.1"/>
    <property type="molecule type" value="Genomic_DNA"/>
</dbReference>
<dbReference type="RefSeq" id="WP_083093714.1">
    <property type="nucleotide sequence ID" value="NZ_LXWF01000044.1"/>
</dbReference>